<feature type="compositionally biased region" description="Acidic residues" evidence="1">
    <location>
        <begin position="69"/>
        <end position="85"/>
    </location>
</feature>
<reference evidence="2 3" key="1">
    <citation type="journal article" date="2016" name="Mol. Biol. Evol.">
        <title>Comparative Genomics of Early-Diverging Mushroom-Forming Fungi Provides Insights into the Origins of Lignocellulose Decay Capabilities.</title>
        <authorList>
            <person name="Nagy L.G."/>
            <person name="Riley R."/>
            <person name="Tritt A."/>
            <person name="Adam C."/>
            <person name="Daum C."/>
            <person name="Floudas D."/>
            <person name="Sun H."/>
            <person name="Yadav J.S."/>
            <person name="Pangilinan J."/>
            <person name="Larsson K.H."/>
            <person name="Matsuura K."/>
            <person name="Barry K."/>
            <person name="Labutti K."/>
            <person name="Kuo R."/>
            <person name="Ohm R.A."/>
            <person name="Bhattacharya S.S."/>
            <person name="Shirouzu T."/>
            <person name="Yoshinaga Y."/>
            <person name="Martin F.M."/>
            <person name="Grigoriev I.V."/>
            <person name="Hibbett D.S."/>
        </authorList>
    </citation>
    <scope>NUCLEOTIDE SEQUENCE [LARGE SCALE GENOMIC DNA]</scope>
    <source>
        <strain evidence="2 3">HHB9708</strain>
    </source>
</reference>
<accession>A0A164Z5C6</accession>
<gene>
    <name evidence="2" type="ORF">SISNIDRAFT_190131</name>
</gene>
<feature type="compositionally biased region" description="Low complexity" evidence="1">
    <location>
        <begin position="86"/>
        <end position="111"/>
    </location>
</feature>
<dbReference type="AlphaFoldDB" id="A0A164Z5C6"/>
<feature type="region of interest" description="Disordered" evidence="1">
    <location>
        <begin position="1"/>
        <end position="114"/>
    </location>
</feature>
<dbReference type="EMBL" id="KV419396">
    <property type="protein sequence ID" value="KZS97564.1"/>
    <property type="molecule type" value="Genomic_DNA"/>
</dbReference>
<proteinExistence type="predicted"/>
<protein>
    <submittedName>
        <fullName evidence="2">Uncharacterized protein</fullName>
    </submittedName>
</protein>
<dbReference type="Proteomes" id="UP000076722">
    <property type="component" value="Unassembled WGS sequence"/>
</dbReference>
<dbReference type="OrthoDB" id="3005035at2759"/>
<keyword evidence="3" id="KW-1185">Reference proteome</keyword>
<name>A0A164Z5C6_9AGAM</name>
<evidence type="ECO:0000313" key="3">
    <source>
        <dbReference type="Proteomes" id="UP000076722"/>
    </source>
</evidence>
<evidence type="ECO:0000313" key="2">
    <source>
        <dbReference type="EMBL" id="KZS97564.1"/>
    </source>
</evidence>
<evidence type="ECO:0000256" key="1">
    <source>
        <dbReference type="SAM" id="MobiDB-lite"/>
    </source>
</evidence>
<sequence>MFNNSFAAHRAAETEDNAAMPHPVPRQRVSSDPCLPLRLPSTSILVREGELSGPREVLRQLRRTPSPPVEEDTEGADEEGEEELPADLPQRPRTLSSSTSRSSSSITSMFKRSPKVAKPWREPAPFELFRAIEDKDLMYIMEVRDRAFHLLLRKTGEATPLVHAMRIGASHRDVAMVLIGAMSRWVNHLEDHDMEQPRTRVILKALRTNLKLAIDYGLQRSQSDLIPSFLQTLIMSEGDRWVTSATASIALALRAGTEGKPVAAAESLVRKFATKELGKADGIAALDDYISNATIDLLLFGVWSIALESIPNAESMPTYYFARDDRVWRAFKERLDTHQNEIGTKLSKRLRWQIRVLCKVLENRSETLHRKMDLLSGELDDGPGV</sequence>
<organism evidence="2 3">
    <name type="scientific">Sistotremastrum niveocremeum HHB9708</name>
    <dbReference type="NCBI Taxonomy" id="1314777"/>
    <lineage>
        <taxon>Eukaryota</taxon>
        <taxon>Fungi</taxon>
        <taxon>Dikarya</taxon>
        <taxon>Basidiomycota</taxon>
        <taxon>Agaricomycotina</taxon>
        <taxon>Agaricomycetes</taxon>
        <taxon>Sistotremastrales</taxon>
        <taxon>Sistotremastraceae</taxon>
        <taxon>Sertulicium</taxon>
        <taxon>Sertulicium niveocremeum</taxon>
    </lineage>
</organism>